<dbReference type="GO" id="GO:0006446">
    <property type="term" value="P:regulation of translational initiation"/>
    <property type="evidence" value="ECO:0007669"/>
    <property type="project" value="TreeGrafter"/>
</dbReference>
<dbReference type="InterPro" id="IPR020568">
    <property type="entry name" value="Ribosomal_Su5_D2-typ_SF"/>
</dbReference>
<evidence type="ECO:0000256" key="1">
    <source>
        <dbReference type="ARBA" id="ARBA00007665"/>
    </source>
</evidence>
<dbReference type="InterPro" id="IPR036956">
    <property type="entry name" value="Impact_N_sf"/>
</dbReference>
<comment type="caution">
    <text evidence="4">The sequence shown here is derived from an EMBL/GenBank/DDBJ whole genome shotgun (WGS) entry which is preliminary data.</text>
</comment>
<dbReference type="Pfam" id="PF01205">
    <property type="entry name" value="Impact_N"/>
    <property type="match status" value="1"/>
</dbReference>
<dbReference type="GO" id="GO:0005737">
    <property type="term" value="C:cytoplasm"/>
    <property type="evidence" value="ECO:0007669"/>
    <property type="project" value="TreeGrafter"/>
</dbReference>
<dbReference type="InterPro" id="IPR020569">
    <property type="entry name" value="UPF0029_Impact_CS"/>
</dbReference>
<dbReference type="NCBIfam" id="TIGR00257">
    <property type="entry name" value="IMPACT_YIGZ"/>
    <property type="match status" value="1"/>
</dbReference>
<dbReference type="RefSeq" id="WP_007083386.1">
    <property type="nucleotide sequence ID" value="NZ_AJLS01000009.1"/>
</dbReference>
<dbReference type="STRING" id="1117379.BABA_01715"/>
<dbReference type="OrthoDB" id="9813771at2"/>
<sequence>MLPRYYTVKQMGENEINIQKSRFIAHIKRAETESEAQEFIQAIKKQHWSATHNCSAYLIGEHDHIQKANDDGEPSGTAGVPILEVLKKRKLKDTVVVVTRYFGGIKLGAGGLIRAYGKATSEGLDAVGIVERKLAQIIHVKIDYTWLGKIEKEIRASEYKIKDIHYLDTVEVEVYVAENLVQSFMDWMVELTNGQCGMEKGEILYLEEDYVRET</sequence>
<dbReference type="PANTHER" id="PTHR16301">
    <property type="entry name" value="IMPACT-RELATED"/>
    <property type="match status" value="1"/>
</dbReference>
<dbReference type="PROSITE" id="PS00910">
    <property type="entry name" value="UPF0029"/>
    <property type="match status" value="1"/>
</dbReference>
<keyword evidence="5" id="KW-1185">Reference proteome</keyword>
<dbReference type="eggNOG" id="COG1739">
    <property type="taxonomic scope" value="Bacteria"/>
</dbReference>
<feature type="domain" description="Impact N-terminal" evidence="2">
    <location>
        <begin position="19"/>
        <end position="123"/>
    </location>
</feature>
<dbReference type="SUPFAM" id="SSF54211">
    <property type="entry name" value="Ribosomal protein S5 domain 2-like"/>
    <property type="match status" value="1"/>
</dbReference>
<dbReference type="Gene3D" id="3.30.70.240">
    <property type="match status" value="1"/>
</dbReference>
<reference evidence="4 5" key="1">
    <citation type="journal article" date="2012" name="Front. Microbiol.">
        <title>Redundancy and modularity in membrane-associated dissimilatory nitrate reduction in Bacillus.</title>
        <authorList>
            <person name="Heylen K."/>
            <person name="Keltjens J."/>
        </authorList>
    </citation>
    <scope>NUCLEOTIDE SEQUENCE [LARGE SCALE GENOMIC DNA]</scope>
    <source>
        <strain evidence="5">LMG 21833T</strain>
    </source>
</reference>
<organism evidence="4 5">
    <name type="scientific">Neobacillus bataviensis LMG 21833</name>
    <dbReference type="NCBI Taxonomy" id="1117379"/>
    <lineage>
        <taxon>Bacteria</taxon>
        <taxon>Bacillati</taxon>
        <taxon>Bacillota</taxon>
        <taxon>Bacilli</taxon>
        <taxon>Bacillales</taxon>
        <taxon>Bacillaceae</taxon>
        <taxon>Neobacillus</taxon>
    </lineage>
</organism>
<comment type="similarity">
    <text evidence="1">Belongs to the IMPACT family.</text>
</comment>
<dbReference type="AlphaFoldDB" id="K6DSM4"/>
<dbReference type="SUPFAM" id="SSF54980">
    <property type="entry name" value="EF-G C-terminal domain-like"/>
    <property type="match status" value="1"/>
</dbReference>
<dbReference type="InterPro" id="IPR035647">
    <property type="entry name" value="EFG_III/V"/>
</dbReference>
<protein>
    <submittedName>
        <fullName evidence="4">Xaa-Pro dipeptidase</fullName>
    </submittedName>
</protein>
<dbReference type="PATRIC" id="fig|1117379.3.peg.358"/>
<dbReference type="Proteomes" id="UP000006316">
    <property type="component" value="Unassembled WGS sequence"/>
</dbReference>
<evidence type="ECO:0000259" key="2">
    <source>
        <dbReference type="Pfam" id="PF01205"/>
    </source>
</evidence>
<dbReference type="InterPro" id="IPR015269">
    <property type="entry name" value="UPF0029_Impact_C"/>
</dbReference>
<accession>K6DSM4</accession>
<evidence type="ECO:0000313" key="4">
    <source>
        <dbReference type="EMBL" id="EKN71359.1"/>
    </source>
</evidence>
<dbReference type="InterPro" id="IPR023582">
    <property type="entry name" value="Impact"/>
</dbReference>
<dbReference type="Pfam" id="PF09186">
    <property type="entry name" value="DUF1949"/>
    <property type="match status" value="1"/>
</dbReference>
<dbReference type="InterPro" id="IPR001498">
    <property type="entry name" value="Impact_N"/>
</dbReference>
<evidence type="ECO:0000259" key="3">
    <source>
        <dbReference type="Pfam" id="PF09186"/>
    </source>
</evidence>
<gene>
    <name evidence="4" type="ORF">BABA_01715</name>
</gene>
<dbReference type="InterPro" id="IPR015796">
    <property type="entry name" value="Impact_YigZ-like"/>
</dbReference>
<name>K6DSM4_9BACI</name>
<dbReference type="EMBL" id="AJLS01000009">
    <property type="protein sequence ID" value="EKN71359.1"/>
    <property type="molecule type" value="Genomic_DNA"/>
</dbReference>
<dbReference type="PANTHER" id="PTHR16301:SF20">
    <property type="entry name" value="IMPACT FAMILY MEMBER YIGZ"/>
    <property type="match status" value="1"/>
</dbReference>
<dbReference type="Gene3D" id="3.30.230.30">
    <property type="entry name" value="Impact, N-terminal domain"/>
    <property type="match status" value="1"/>
</dbReference>
<feature type="domain" description="UPF0029" evidence="3">
    <location>
        <begin position="140"/>
        <end position="195"/>
    </location>
</feature>
<evidence type="ECO:0000313" key="5">
    <source>
        <dbReference type="Proteomes" id="UP000006316"/>
    </source>
</evidence>
<proteinExistence type="inferred from homology"/>